<reference evidence="1" key="1">
    <citation type="submission" date="2018-05" db="EMBL/GenBank/DDBJ databases">
        <authorList>
            <person name="Lanie J.A."/>
            <person name="Ng W.-L."/>
            <person name="Kazmierczak K.M."/>
            <person name="Andrzejewski T.M."/>
            <person name="Davidsen T.M."/>
            <person name="Wayne K.J."/>
            <person name="Tettelin H."/>
            <person name="Glass J.I."/>
            <person name="Rusch D."/>
            <person name="Podicherti R."/>
            <person name="Tsui H.-C.T."/>
            <person name="Winkler M.E."/>
        </authorList>
    </citation>
    <scope>NUCLEOTIDE SEQUENCE</scope>
</reference>
<proteinExistence type="predicted"/>
<dbReference type="AlphaFoldDB" id="A0A382TYN6"/>
<name>A0A382TYN6_9ZZZZ</name>
<feature type="non-terminal residue" evidence="1">
    <location>
        <position position="71"/>
    </location>
</feature>
<dbReference type="PROSITE" id="PS51257">
    <property type="entry name" value="PROKAR_LIPOPROTEIN"/>
    <property type="match status" value="1"/>
</dbReference>
<dbReference type="EMBL" id="UINC01140142">
    <property type="protein sequence ID" value="SVD27113.1"/>
    <property type="molecule type" value="Genomic_DNA"/>
</dbReference>
<protein>
    <submittedName>
        <fullName evidence="1">Uncharacterized protein</fullName>
    </submittedName>
</protein>
<accession>A0A382TYN6</accession>
<evidence type="ECO:0000313" key="1">
    <source>
        <dbReference type="EMBL" id="SVD27113.1"/>
    </source>
</evidence>
<sequence length="71" mass="8275">MIYSWKTLTWKTAACYFFAFMLLSACQQLLPQIPPDLQVSNQTKNNVALLRKSHPLPNKPQLPRQQLIIYN</sequence>
<organism evidence="1">
    <name type="scientific">marine metagenome</name>
    <dbReference type="NCBI Taxonomy" id="408172"/>
    <lineage>
        <taxon>unclassified sequences</taxon>
        <taxon>metagenomes</taxon>
        <taxon>ecological metagenomes</taxon>
    </lineage>
</organism>
<gene>
    <name evidence="1" type="ORF">METZ01_LOCUS379967</name>
</gene>